<comment type="caution">
    <text evidence="2">The sequence shown here is derived from an EMBL/GenBank/DDBJ whole genome shotgun (WGS) entry which is preliminary data.</text>
</comment>
<keyword evidence="1" id="KW-1133">Transmembrane helix</keyword>
<keyword evidence="1" id="KW-0812">Transmembrane</keyword>
<feature type="transmembrane region" description="Helical" evidence="1">
    <location>
        <begin position="21"/>
        <end position="43"/>
    </location>
</feature>
<evidence type="ECO:0008006" key="4">
    <source>
        <dbReference type="Google" id="ProtNLM"/>
    </source>
</evidence>
<keyword evidence="3" id="KW-1185">Reference proteome</keyword>
<dbReference type="Proteomes" id="UP000265520">
    <property type="component" value="Unassembled WGS sequence"/>
</dbReference>
<accession>A0A392MGE0</accession>
<feature type="transmembrane region" description="Helical" evidence="1">
    <location>
        <begin position="49"/>
        <end position="68"/>
    </location>
</feature>
<sequence length="83" mass="9472">MAGVGCILVLFWQRERASMGGIWFFVGSTFVVLWCLVFCPWFSAFVMLWWWVGVVIPATSFASVTLVWSRVVVVPRNYLPPVV</sequence>
<keyword evidence="1" id="KW-0472">Membrane</keyword>
<dbReference type="EMBL" id="LXQA010010543">
    <property type="protein sequence ID" value="MCH86570.1"/>
    <property type="molecule type" value="Genomic_DNA"/>
</dbReference>
<organism evidence="2 3">
    <name type="scientific">Trifolium medium</name>
    <dbReference type="NCBI Taxonomy" id="97028"/>
    <lineage>
        <taxon>Eukaryota</taxon>
        <taxon>Viridiplantae</taxon>
        <taxon>Streptophyta</taxon>
        <taxon>Embryophyta</taxon>
        <taxon>Tracheophyta</taxon>
        <taxon>Spermatophyta</taxon>
        <taxon>Magnoliopsida</taxon>
        <taxon>eudicotyledons</taxon>
        <taxon>Gunneridae</taxon>
        <taxon>Pentapetalae</taxon>
        <taxon>rosids</taxon>
        <taxon>fabids</taxon>
        <taxon>Fabales</taxon>
        <taxon>Fabaceae</taxon>
        <taxon>Papilionoideae</taxon>
        <taxon>50 kb inversion clade</taxon>
        <taxon>NPAAA clade</taxon>
        <taxon>Hologalegina</taxon>
        <taxon>IRL clade</taxon>
        <taxon>Trifolieae</taxon>
        <taxon>Trifolium</taxon>
    </lineage>
</organism>
<dbReference type="AlphaFoldDB" id="A0A392MGE0"/>
<gene>
    <name evidence="2" type="ORF">A2U01_0007428</name>
</gene>
<proteinExistence type="predicted"/>
<evidence type="ECO:0000256" key="1">
    <source>
        <dbReference type="SAM" id="Phobius"/>
    </source>
</evidence>
<name>A0A392MGE0_9FABA</name>
<reference evidence="2 3" key="1">
    <citation type="journal article" date="2018" name="Front. Plant Sci.">
        <title>Red Clover (Trifolium pratense) and Zigzag Clover (T. medium) - A Picture of Genomic Similarities and Differences.</title>
        <authorList>
            <person name="Dluhosova J."/>
            <person name="Istvanek J."/>
            <person name="Nedelnik J."/>
            <person name="Repkova J."/>
        </authorList>
    </citation>
    <scope>NUCLEOTIDE SEQUENCE [LARGE SCALE GENOMIC DNA]</scope>
    <source>
        <strain evidence="3">cv. 10/8</strain>
        <tissue evidence="2">Leaf</tissue>
    </source>
</reference>
<evidence type="ECO:0000313" key="2">
    <source>
        <dbReference type="EMBL" id="MCH86570.1"/>
    </source>
</evidence>
<evidence type="ECO:0000313" key="3">
    <source>
        <dbReference type="Proteomes" id="UP000265520"/>
    </source>
</evidence>
<protein>
    <recommendedName>
        <fullName evidence="4">Transmembrane protein</fullName>
    </recommendedName>
</protein>